<dbReference type="EMBL" id="CAJHNH020001249">
    <property type="protein sequence ID" value="CAG5122266.1"/>
    <property type="molecule type" value="Genomic_DNA"/>
</dbReference>
<organism evidence="1 2">
    <name type="scientific">Candidula unifasciata</name>
    <dbReference type="NCBI Taxonomy" id="100452"/>
    <lineage>
        <taxon>Eukaryota</taxon>
        <taxon>Metazoa</taxon>
        <taxon>Spiralia</taxon>
        <taxon>Lophotrochozoa</taxon>
        <taxon>Mollusca</taxon>
        <taxon>Gastropoda</taxon>
        <taxon>Heterobranchia</taxon>
        <taxon>Euthyneura</taxon>
        <taxon>Panpulmonata</taxon>
        <taxon>Eupulmonata</taxon>
        <taxon>Stylommatophora</taxon>
        <taxon>Helicina</taxon>
        <taxon>Helicoidea</taxon>
        <taxon>Geomitridae</taxon>
        <taxon>Candidula</taxon>
    </lineage>
</organism>
<sequence>MATEKGIQTYFLTITILPQKSGLNLRNLIHGINDTFENFAGNVKVVYKFKVSGEARVIAVVDVPYIVAFENFIEALWDLGSVDISSVPLLHYDIFARNLGVAEDIASLPDPVLLKDNLYWLEFEIDYQGKTLDAFLDLWKREAEYVLTPRARGETTLIPYKTLGQRKVHVFINNPFAGKLDKATFELPIVIENGHNIQARAKGVQFLVEYIKDHPLKK</sequence>
<evidence type="ECO:0000313" key="1">
    <source>
        <dbReference type="EMBL" id="CAG5122266.1"/>
    </source>
</evidence>
<dbReference type="AlphaFoldDB" id="A0A8S3Z671"/>
<gene>
    <name evidence="1" type="ORF">CUNI_LOCUS7824</name>
</gene>
<name>A0A8S3Z671_9EUPU</name>
<reference evidence="1" key="1">
    <citation type="submission" date="2021-04" db="EMBL/GenBank/DDBJ databases">
        <authorList>
            <consortium name="Molecular Ecology Group"/>
        </authorList>
    </citation>
    <scope>NUCLEOTIDE SEQUENCE</scope>
</reference>
<evidence type="ECO:0000313" key="2">
    <source>
        <dbReference type="Proteomes" id="UP000678393"/>
    </source>
</evidence>
<dbReference type="Proteomes" id="UP000678393">
    <property type="component" value="Unassembled WGS sequence"/>
</dbReference>
<comment type="caution">
    <text evidence="1">The sequence shown here is derived from an EMBL/GenBank/DDBJ whole genome shotgun (WGS) entry which is preliminary data.</text>
</comment>
<accession>A0A8S3Z671</accession>
<dbReference type="OrthoDB" id="5961967at2759"/>
<proteinExistence type="predicted"/>
<keyword evidence="2" id="KW-1185">Reference proteome</keyword>
<protein>
    <submittedName>
        <fullName evidence="1">Uncharacterized protein</fullName>
    </submittedName>
</protein>